<accession>A0A8J7K8M7</accession>
<comment type="caution">
    <text evidence="2">The sequence shown here is derived from an EMBL/GenBank/DDBJ whole genome shotgun (WGS) entry which is preliminary data.</text>
</comment>
<dbReference type="AlphaFoldDB" id="A0A8J7K8M7"/>
<dbReference type="InterPro" id="IPR052340">
    <property type="entry name" value="RNase_Y/CdgJ"/>
</dbReference>
<dbReference type="PROSITE" id="PS51833">
    <property type="entry name" value="HDOD"/>
    <property type="match status" value="1"/>
</dbReference>
<feature type="domain" description="HDOD" evidence="1">
    <location>
        <begin position="35"/>
        <end position="224"/>
    </location>
</feature>
<dbReference type="InterPro" id="IPR013976">
    <property type="entry name" value="HDOD"/>
</dbReference>
<evidence type="ECO:0000313" key="3">
    <source>
        <dbReference type="Proteomes" id="UP000604481"/>
    </source>
</evidence>
<dbReference type="Proteomes" id="UP000604481">
    <property type="component" value="Unassembled WGS sequence"/>
</dbReference>
<dbReference type="NCBIfam" id="TIGR00277">
    <property type="entry name" value="HDIG"/>
    <property type="match status" value="1"/>
</dbReference>
<proteinExistence type="predicted"/>
<gene>
    <name evidence="2" type="ORF">INR99_10165</name>
</gene>
<keyword evidence="3" id="KW-1185">Reference proteome</keyword>
<sequence length="288" mass="31837">MTATSTPNKTIDQLRDDRLAMLQDIARELEGDLVFPVCFDATIKISGIMKSPTASLQRIAQEIQHDPLITAKLLQLANSVAYNPSGSPVHDVAQAINRIGLDTARGVALGCAMQQLRSSAELAQFEDYSRTLWLHSLHTAAIAKVLARSLTRVNPELAQLAGLVHDLGAFYLLDRARNYPELLERPKTLQYLIAQWHESIGTIVLDNLALPEAVIDAVRENDVPRPTVETLRTLSDVVYVANLFAGGMEEVMLLDLPEPHQALELNLPCYLELKPAMEQACKELVGLW</sequence>
<evidence type="ECO:0000259" key="1">
    <source>
        <dbReference type="PROSITE" id="PS51833"/>
    </source>
</evidence>
<dbReference type="InterPro" id="IPR003607">
    <property type="entry name" value="HD/PDEase_dom"/>
</dbReference>
<dbReference type="PANTHER" id="PTHR33525:SF3">
    <property type="entry name" value="RIBONUCLEASE Y"/>
    <property type="match status" value="1"/>
</dbReference>
<organism evidence="2 3">
    <name type="scientific">Chitinilyticum piscinae</name>
    <dbReference type="NCBI Taxonomy" id="2866724"/>
    <lineage>
        <taxon>Bacteria</taxon>
        <taxon>Pseudomonadati</taxon>
        <taxon>Pseudomonadota</taxon>
        <taxon>Betaproteobacteria</taxon>
        <taxon>Neisseriales</taxon>
        <taxon>Chitinibacteraceae</taxon>
        <taxon>Chitinilyticum</taxon>
    </lineage>
</organism>
<dbReference type="InterPro" id="IPR006675">
    <property type="entry name" value="HDIG_dom"/>
</dbReference>
<dbReference type="CDD" id="cd00077">
    <property type="entry name" value="HDc"/>
    <property type="match status" value="1"/>
</dbReference>
<dbReference type="PANTHER" id="PTHR33525">
    <property type="match status" value="1"/>
</dbReference>
<dbReference type="EMBL" id="JADFUA010000005">
    <property type="protein sequence ID" value="MBE9609718.1"/>
    <property type="molecule type" value="Genomic_DNA"/>
</dbReference>
<dbReference type="Pfam" id="PF08668">
    <property type="entry name" value="HDOD"/>
    <property type="match status" value="1"/>
</dbReference>
<name>A0A8J7K8M7_9NEIS</name>
<dbReference type="Gene3D" id="1.10.3210.10">
    <property type="entry name" value="Hypothetical protein af1432"/>
    <property type="match status" value="1"/>
</dbReference>
<dbReference type="SUPFAM" id="SSF109604">
    <property type="entry name" value="HD-domain/PDEase-like"/>
    <property type="match status" value="1"/>
</dbReference>
<reference evidence="2 3" key="1">
    <citation type="submission" date="2020-10" db="EMBL/GenBank/DDBJ databases">
        <title>The genome sequence of Chitinilyticum litopenaei 4Y14.</title>
        <authorList>
            <person name="Liu Y."/>
        </authorList>
    </citation>
    <scope>NUCLEOTIDE SEQUENCE [LARGE SCALE GENOMIC DNA]</scope>
    <source>
        <strain evidence="2 3">4Y14</strain>
    </source>
</reference>
<dbReference type="RefSeq" id="WP_194116242.1">
    <property type="nucleotide sequence ID" value="NZ_JADFUA010000005.1"/>
</dbReference>
<protein>
    <submittedName>
        <fullName evidence="2">HDOD domain-containing protein</fullName>
    </submittedName>
</protein>
<evidence type="ECO:0000313" key="2">
    <source>
        <dbReference type="EMBL" id="MBE9609718.1"/>
    </source>
</evidence>